<name>A0A2H0YKX0_9BACT</name>
<evidence type="ECO:0000313" key="1">
    <source>
        <dbReference type="EMBL" id="PIS39138.1"/>
    </source>
</evidence>
<proteinExistence type="predicted"/>
<reference evidence="2" key="1">
    <citation type="submission" date="2017-09" db="EMBL/GenBank/DDBJ databases">
        <title>Depth-based differentiation of microbial function through sediment-hosted aquifers and enrichment of novel symbionts in the deep terrestrial subsurface.</title>
        <authorList>
            <person name="Probst A.J."/>
            <person name="Ladd B."/>
            <person name="Jarett J.K."/>
            <person name="Geller-Mcgrath D.E."/>
            <person name="Sieber C.M.K."/>
            <person name="Emerson J.B."/>
            <person name="Anantharaman K."/>
            <person name="Thomas B.C."/>
            <person name="Malmstrom R."/>
            <person name="Stieglmeier M."/>
            <person name="Klingl A."/>
            <person name="Woyke T."/>
            <person name="Ryan C.M."/>
            <person name="Banfield J.F."/>
        </authorList>
    </citation>
    <scope>NUCLEOTIDE SEQUENCE [LARGE SCALE GENOMIC DNA]</scope>
</reference>
<accession>A0A2H0YKX0</accession>
<dbReference type="Proteomes" id="UP000230088">
    <property type="component" value="Unassembled WGS sequence"/>
</dbReference>
<organism evidence="1 2">
    <name type="scientific">Candidatus Nealsonbacteria bacterium CG08_land_8_20_14_0_20_38_20</name>
    <dbReference type="NCBI Taxonomy" id="1974705"/>
    <lineage>
        <taxon>Bacteria</taxon>
        <taxon>Candidatus Nealsoniibacteriota</taxon>
    </lineage>
</organism>
<dbReference type="EMBL" id="PEYD01000069">
    <property type="protein sequence ID" value="PIS39138.1"/>
    <property type="molecule type" value="Genomic_DNA"/>
</dbReference>
<dbReference type="AlphaFoldDB" id="A0A2H0YKX0"/>
<comment type="caution">
    <text evidence="1">The sequence shown here is derived from an EMBL/GenBank/DDBJ whole genome shotgun (WGS) entry which is preliminary data.</text>
</comment>
<evidence type="ECO:0000313" key="2">
    <source>
        <dbReference type="Proteomes" id="UP000230088"/>
    </source>
</evidence>
<sequence length="249" mass="28761">MKSDEILKWLHQARNMIVKQQDLELHGIATARVRAWEDVSRLEFQISPFITTEQIAKDLVRLHVVKAPEPIVDHAILNVERKWIVNDLPNHELLDVIAHGYKFFQNLLSDVHKQMGFDIESCKEQYNPKHENSFIPCMSVTRDDRSANIKLNNQELFPKVEFDDFTEESKTPQFQDKVKRYSEIIPALPRSVDNLFEFVKIINERAKQMLVLDGGHATIFILCYPSGSYNSLGMRTETLGGQSASGFCW</sequence>
<protein>
    <submittedName>
        <fullName evidence="1">Uncharacterized protein</fullName>
    </submittedName>
</protein>
<gene>
    <name evidence="1" type="ORF">COT33_03625</name>
</gene>